<dbReference type="Pfam" id="PF02801">
    <property type="entry name" value="Ketoacyl-synt_C"/>
    <property type="match status" value="1"/>
</dbReference>
<dbReference type="GO" id="GO:0031177">
    <property type="term" value="F:phosphopantetheine binding"/>
    <property type="evidence" value="ECO:0007669"/>
    <property type="project" value="InterPro"/>
</dbReference>
<dbReference type="CDD" id="cd05195">
    <property type="entry name" value="enoyl_red"/>
    <property type="match status" value="1"/>
</dbReference>
<dbReference type="SUPFAM" id="SSF51735">
    <property type="entry name" value="NAD(P)-binding Rossmann-fold domains"/>
    <property type="match status" value="2"/>
</dbReference>
<dbReference type="SMART" id="SM00829">
    <property type="entry name" value="PKS_ER"/>
    <property type="match status" value="1"/>
</dbReference>
<reference evidence="12" key="1">
    <citation type="journal article" date="2023" name="Mol. Phylogenet. Evol.">
        <title>Genome-scale phylogeny and comparative genomics of the fungal order Sordariales.</title>
        <authorList>
            <person name="Hensen N."/>
            <person name="Bonometti L."/>
            <person name="Westerberg I."/>
            <person name="Brannstrom I.O."/>
            <person name="Guillou S."/>
            <person name="Cros-Aarteil S."/>
            <person name="Calhoun S."/>
            <person name="Haridas S."/>
            <person name="Kuo A."/>
            <person name="Mondo S."/>
            <person name="Pangilinan J."/>
            <person name="Riley R."/>
            <person name="LaButti K."/>
            <person name="Andreopoulos B."/>
            <person name="Lipzen A."/>
            <person name="Chen C."/>
            <person name="Yan M."/>
            <person name="Daum C."/>
            <person name="Ng V."/>
            <person name="Clum A."/>
            <person name="Steindorff A."/>
            <person name="Ohm R.A."/>
            <person name="Martin F."/>
            <person name="Silar P."/>
            <person name="Natvig D.O."/>
            <person name="Lalanne C."/>
            <person name="Gautier V."/>
            <person name="Ament-Velasquez S.L."/>
            <person name="Kruys A."/>
            <person name="Hutchinson M.I."/>
            <person name="Powell A.J."/>
            <person name="Barry K."/>
            <person name="Miller A.N."/>
            <person name="Grigoriev I.V."/>
            <person name="Debuchy R."/>
            <person name="Gladieux P."/>
            <person name="Hiltunen Thoren M."/>
            <person name="Johannesson H."/>
        </authorList>
    </citation>
    <scope>NUCLEOTIDE SEQUENCE</scope>
    <source>
        <strain evidence="12">PSN309</strain>
    </source>
</reference>
<keyword evidence="13" id="KW-1185">Reference proteome</keyword>
<evidence type="ECO:0000256" key="8">
    <source>
        <dbReference type="PROSITE-ProRule" id="PRU01363"/>
    </source>
</evidence>
<dbReference type="Pfam" id="PF14765">
    <property type="entry name" value="PS-DH"/>
    <property type="match status" value="1"/>
</dbReference>
<dbReference type="PROSITE" id="PS00012">
    <property type="entry name" value="PHOSPHOPANTETHEINE"/>
    <property type="match status" value="1"/>
</dbReference>
<feature type="region of interest" description="N-terminal hotdog fold" evidence="8">
    <location>
        <begin position="1079"/>
        <end position="1223"/>
    </location>
</feature>
<keyword evidence="4" id="KW-0521">NADP</keyword>
<dbReference type="SMART" id="SM00823">
    <property type="entry name" value="PKS_PP"/>
    <property type="match status" value="1"/>
</dbReference>
<dbReference type="InterPro" id="IPR014043">
    <property type="entry name" value="Acyl_transferase_dom"/>
</dbReference>
<feature type="domain" description="PKS/mFAS DH" evidence="11">
    <location>
        <begin position="1079"/>
        <end position="1416"/>
    </location>
</feature>
<evidence type="ECO:0000256" key="3">
    <source>
        <dbReference type="ARBA" id="ARBA00022679"/>
    </source>
</evidence>
<dbReference type="InterPro" id="IPR020843">
    <property type="entry name" value="ER"/>
</dbReference>
<dbReference type="InterPro" id="IPR050091">
    <property type="entry name" value="PKS_NRPS_Biosynth_Enz"/>
</dbReference>
<dbReference type="SMART" id="SM00822">
    <property type="entry name" value="PKS_KR"/>
    <property type="match status" value="1"/>
</dbReference>
<comment type="caution">
    <text evidence="12">The sequence shown here is derived from an EMBL/GenBank/DDBJ whole genome shotgun (WGS) entry which is preliminary data.</text>
</comment>
<dbReference type="Pfam" id="PF08659">
    <property type="entry name" value="KR"/>
    <property type="match status" value="1"/>
</dbReference>
<dbReference type="Gene3D" id="3.40.50.150">
    <property type="entry name" value="Vaccinia Virus protein VP39"/>
    <property type="match status" value="1"/>
</dbReference>
<dbReference type="Pfam" id="PF21089">
    <property type="entry name" value="PKS_DH_N"/>
    <property type="match status" value="1"/>
</dbReference>
<dbReference type="GO" id="GO:0016491">
    <property type="term" value="F:oxidoreductase activity"/>
    <property type="evidence" value="ECO:0007669"/>
    <property type="project" value="UniProtKB-KW"/>
</dbReference>
<evidence type="ECO:0000259" key="11">
    <source>
        <dbReference type="PROSITE" id="PS52019"/>
    </source>
</evidence>
<evidence type="ECO:0000256" key="1">
    <source>
        <dbReference type="ARBA" id="ARBA00022450"/>
    </source>
</evidence>
<dbReference type="InterPro" id="IPR032821">
    <property type="entry name" value="PKS_assoc"/>
</dbReference>
<dbReference type="InterPro" id="IPR020806">
    <property type="entry name" value="PKS_PP-bd"/>
</dbReference>
<dbReference type="Pfam" id="PF13602">
    <property type="entry name" value="ADH_zinc_N_2"/>
    <property type="match status" value="1"/>
</dbReference>
<dbReference type="InterPro" id="IPR029063">
    <property type="entry name" value="SAM-dependent_MTases_sf"/>
</dbReference>
<dbReference type="InterPro" id="IPR020807">
    <property type="entry name" value="PKS_DH"/>
</dbReference>
<keyword evidence="1" id="KW-0596">Phosphopantetheine</keyword>
<evidence type="ECO:0000256" key="7">
    <source>
        <dbReference type="ARBA" id="ARBA00023315"/>
    </source>
</evidence>
<dbReference type="PROSITE" id="PS52019">
    <property type="entry name" value="PKS_MFAS_DH"/>
    <property type="match status" value="1"/>
</dbReference>
<evidence type="ECO:0000256" key="9">
    <source>
        <dbReference type="SAM" id="MobiDB-lite"/>
    </source>
</evidence>
<organism evidence="12 13">
    <name type="scientific">Podospora australis</name>
    <dbReference type="NCBI Taxonomy" id="1536484"/>
    <lineage>
        <taxon>Eukaryota</taxon>
        <taxon>Fungi</taxon>
        <taxon>Dikarya</taxon>
        <taxon>Ascomycota</taxon>
        <taxon>Pezizomycotina</taxon>
        <taxon>Sordariomycetes</taxon>
        <taxon>Sordariomycetidae</taxon>
        <taxon>Sordariales</taxon>
        <taxon>Podosporaceae</taxon>
        <taxon>Podospora</taxon>
    </lineage>
</organism>
<evidence type="ECO:0000313" key="13">
    <source>
        <dbReference type="Proteomes" id="UP001302126"/>
    </source>
</evidence>
<keyword evidence="2" id="KW-0597">Phosphoprotein</keyword>
<feature type="compositionally biased region" description="Polar residues" evidence="9">
    <location>
        <begin position="552"/>
        <end position="563"/>
    </location>
</feature>
<evidence type="ECO:0000256" key="6">
    <source>
        <dbReference type="ARBA" id="ARBA00023268"/>
    </source>
</evidence>
<dbReference type="SUPFAM" id="SSF53335">
    <property type="entry name" value="S-adenosyl-L-methionine-dependent methyltransferases"/>
    <property type="match status" value="1"/>
</dbReference>
<keyword evidence="6" id="KW-0511">Multifunctional enzyme</keyword>
<dbReference type="PANTHER" id="PTHR43775">
    <property type="entry name" value="FATTY ACID SYNTHASE"/>
    <property type="match status" value="1"/>
</dbReference>
<gene>
    <name evidence="12" type="ORF">QBC35DRAFT_125003</name>
</gene>
<dbReference type="CDD" id="cd02440">
    <property type="entry name" value="AdoMet_MTases"/>
    <property type="match status" value="1"/>
</dbReference>
<dbReference type="InterPro" id="IPR014030">
    <property type="entry name" value="Ketoacyl_synth_N"/>
</dbReference>
<dbReference type="SUPFAM" id="SSF47336">
    <property type="entry name" value="ACP-like"/>
    <property type="match status" value="1"/>
</dbReference>
<dbReference type="EMBL" id="MU864571">
    <property type="protein sequence ID" value="KAK4183162.1"/>
    <property type="molecule type" value="Genomic_DNA"/>
</dbReference>
<evidence type="ECO:0000259" key="10">
    <source>
        <dbReference type="PROSITE" id="PS52004"/>
    </source>
</evidence>
<dbReference type="InterPro" id="IPR049551">
    <property type="entry name" value="PKS_DH_C"/>
</dbReference>
<dbReference type="Gene3D" id="3.30.70.3290">
    <property type="match status" value="1"/>
</dbReference>
<name>A0AAN6WMT3_9PEZI</name>
<dbReference type="InterPro" id="IPR001227">
    <property type="entry name" value="Ac_transferase_dom_sf"/>
</dbReference>
<feature type="active site" description="Proton donor; for dehydratase activity" evidence="8">
    <location>
        <position position="1323"/>
    </location>
</feature>
<dbReference type="InterPro" id="IPR049900">
    <property type="entry name" value="PKS_mFAS_DH"/>
</dbReference>
<dbReference type="Proteomes" id="UP001302126">
    <property type="component" value="Unassembled WGS sequence"/>
</dbReference>
<dbReference type="Pfam" id="PF00698">
    <property type="entry name" value="Acyl_transf_1"/>
    <property type="match status" value="1"/>
</dbReference>
<dbReference type="InterPro" id="IPR013217">
    <property type="entry name" value="Methyltransf_12"/>
</dbReference>
<evidence type="ECO:0000256" key="5">
    <source>
        <dbReference type="ARBA" id="ARBA00023002"/>
    </source>
</evidence>
<dbReference type="GO" id="GO:0006633">
    <property type="term" value="P:fatty acid biosynthetic process"/>
    <property type="evidence" value="ECO:0007669"/>
    <property type="project" value="InterPro"/>
</dbReference>
<dbReference type="PANTHER" id="PTHR43775:SF29">
    <property type="entry name" value="ASPERFURANONE POLYKETIDE SYNTHASE AFOG-RELATED"/>
    <property type="match status" value="1"/>
</dbReference>
<dbReference type="CDD" id="cd05274">
    <property type="entry name" value="KR_FAS_SDR_x"/>
    <property type="match status" value="1"/>
</dbReference>
<dbReference type="GO" id="GO:0004315">
    <property type="term" value="F:3-oxoacyl-[acyl-carrier-protein] synthase activity"/>
    <property type="evidence" value="ECO:0007669"/>
    <property type="project" value="InterPro"/>
</dbReference>
<dbReference type="InterPro" id="IPR016039">
    <property type="entry name" value="Thiolase-like"/>
</dbReference>
<dbReference type="InterPro" id="IPR016036">
    <property type="entry name" value="Malonyl_transacylase_ACP-bd"/>
</dbReference>
<dbReference type="GO" id="GO:1901336">
    <property type="term" value="P:lactone biosynthetic process"/>
    <property type="evidence" value="ECO:0007669"/>
    <property type="project" value="UniProtKB-ARBA"/>
</dbReference>
<dbReference type="Gene3D" id="3.90.180.10">
    <property type="entry name" value="Medium-chain alcohol dehydrogenases, catalytic domain"/>
    <property type="match status" value="1"/>
</dbReference>
<dbReference type="InterPro" id="IPR036736">
    <property type="entry name" value="ACP-like_sf"/>
</dbReference>
<reference evidence="12" key="2">
    <citation type="submission" date="2023-05" db="EMBL/GenBank/DDBJ databases">
        <authorList>
            <consortium name="Lawrence Berkeley National Laboratory"/>
            <person name="Steindorff A."/>
            <person name="Hensen N."/>
            <person name="Bonometti L."/>
            <person name="Westerberg I."/>
            <person name="Brannstrom I.O."/>
            <person name="Guillou S."/>
            <person name="Cros-Aarteil S."/>
            <person name="Calhoun S."/>
            <person name="Haridas S."/>
            <person name="Kuo A."/>
            <person name="Mondo S."/>
            <person name="Pangilinan J."/>
            <person name="Riley R."/>
            <person name="Labutti K."/>
            <person name="Andreopoulos B."/>
            <person name="Lipzen A."/>
            <person name="Chen C."/>
            <person name="Yanf M."/>
            <person name="Daum C."/>
            <person name="Ng V."/>
            <person name="Clum A."/>
            <person name="Ohm R."/>
            <person name="Martin F."/>
            <person name="Silar P."/>
            <person name="Natvig D."/>
            <person name="Lalanne C."/>
            <person name="Gautier V."/>
            <person name="Ament-Velasquez S.L."/>
            <person name="Kruys A."/>
            <person name="Hutchinson M.I."/>
            <person name="Powell A.J."/>
            <person name="Barry K."/>
            <person name="Miller A.N."/>
            <person name="Grigoriev I.V."/>
            <person name="Debuchy R."/>
            <person name="Gladieux P."/>
            <person name="Thoren M.H."/>
            <person name="Johannesson H."/>
        </authorList>
    </citation>
    <scope>NUCLEOTIDE SEQUENCE</scope>
    <source>
        <strain evidence="12">PSN309</strain>
    </source>
</reference>
<dbReference type="SMART" id="SM00825">
    <property type="entry name" value="PKS_KS"/>
    <property type="match status" value="1"/>
</dbReference>
<dbReference type="InterPro" id="IPR011032">
    <property type="entry name" value="GroES-like_sf"/>
</dbReference>
<keyword evidence="3" id="KW-0808">Transferase</keyword>
<dbReference type="InterPro" id="IPR018201">
    <property type="entry name" value="Ketoacyl_synth_AS"/>
</dbReference>
<dbReference type="Pfam" id="PF23114">
    <property type="entry name" value="NAD-bd_HRPKS_sdrA"/>
    <property type="match status" value="1"/>
</dbReference>
<evidence type="ECO:0000256" key="4">
    <source>
        <dbReference type="ARBA" id="ARBA00022857"/>
    </source>
</evidence>
<dbReference type="Gene3D" id="3.10.129.110">
    <property type="entry name" value="Polyketide synthase dehydratase"/>
    <property type="match status" value="1"/>
</dbReference>
<feature type="region of interest" description="C-terminal hotdog fold" evidence="8">
    <location>
        <begin position="1258"/>
        <end position="1416"/>
    </location>
</feature>
<dbReference type="SMART" id="SM00827">
    <property type="entry name" value="PKS_AT"/>
    <property type="match status" value="1"/>
</dbReference>
<dbReference type="CDD" id="cd00833">
    <property type="entry name" value="PKS"/>
    <property type="match status" value="1"/>
</dbReference>
<dbReference type="InterPro" id="IPR013968">
    <property type="entry name" value="PKS_KR"/>
</dbReference>
<dbReference type="GO" id="GO:0044550">
    <property type="term" value="P:secondary metabolite biosynthetic process"/>
    <property type="evidence" value="ECO:0007669"/>
    <property type="project" value="TreeGrafter"/>
</dbReference>
<dbReference type="InterPro" id="IPR049552">
    <property type="entry name" value="PKS_DH_N"/>
</dbReference>
<dbReference type="Pfam" id="PF16197">
    <property type="entry name" value="KAsynt_C_assoc"/>
    <property type="match status" value="1"/>
</dbReference>
<feature type="region of interest" description="Disordered" evidence="9">
    <location>
        <begin position="525"/>
        <end position="586"/>
    </location>
</feature>
<evidence type="ECO:0008006" key="14">
    <source>
        <dbReference type="Google" id="ProtNLM"/>
    </source>
</evidence>
<dbReference type="InterPro" id="IPR013154">
    <property type="entry name" value="ADH-like_N"/>
</dbReference>
<dbReference type="InterPro" id="IPR056501">
    <property type="entry name" value="NAD-bd_HRPKS_sdrA"/>
</dbReference>
<dbReference type="PROSITE" id="PS00606">
    <property type="entry name" value="KS3_1"/>
    <property type="match status" value="1"/>
</dbReference>
<accession>A0AAN6WMT3</accession>
<dbReference type="FunFam" id="3.40.50.720:FF:000209">
    <property type="entry name" value="Polyketide synthase Pks12"/>
    <property type="match status" value="1"/>
</dbReference>
<evidence type="ECO:0000256" key="2">
    <source>
        <dbReference type="ARBA" id="ARBA00022553"/>
    </source>
</evidence>
<dbReference type="Pfam" id="PF00109">
    <property type="entry name" value="ketoacyl-synt"/>
    <property type="match status" value="1"/>
</dbReference>
<dbReference type="SUPFAM" id="SSF52151">
    <property type="entry name" value="FabD/lysophospholipase-like"/>
    <property type="match status" value="1"/>
</dbReference>
<dbReference type="InterPro" id="IPR016035">
    <property type="entry name" value="Acyl_Trfase/lysoPLipase"/>
</dbReference>
<dbReference type="SUPFAM" id="SSF55048">
    <property type="entry name" value="Probable ACP-binding domain of malonyl-CoA ACP transacylase"/>
    <property type="match status" value="1"/>
</dbReference>
<dbReference type="InterPro" id="IPR057326">
    <property type="entry name" value="KR_dom"/>
</dbReference>
<dbReference type="SUPFAM" id="SSF50129">
    <property type="entry name" value="GroES-like"/>
    <property type="match status" value="1"/>
</dbReference>
<dbReference type="InterPro" id="IPR020841">
    <property type="entry name" value="PKS_Beta-ketoAc_synthase_dom"/>
</dbReference>
<dbReference type="Gene3D" id="3.40.50.720">
    <property type="entry name" value="NAD(P)-binding Rossmann-like Domain"/>
    <property type="match status" value="1"/>
</dbReference>
<feature type="domain" description="Ketosynthase family 3 (KS3)" evidence="10">
    <location>
        <begin position="41"/>
        <end position="473"/>
    </location>
</feature>
<evidence type="ECO:0000313" key="12">
    <source>
        <dbReference type="EMBL" id="KAK4183162.1"/>
    </source>
</evidence>
<dbReference type="Pfam" id="PF08242">
    <property type="entry name" value="Methyltransf_12"/>
    <property type="match status" value="1"/>
</dbReference>
<dbReference type="GO" id="GO:0004312">
    <property type="term" value="F:fatty acid synthase activity"/>
    <property type="evidence" value="ECO:0007669"/>
    <property type="project" value="TreeGrafter"/>
</dbReference>
<dbReference type="PROSITE" id="PS52004">
    <property type="entry name" value="KS3_2"/>
    <property type="match status" value="1"/>
</dbReference>
<sequence length="2757" mass="300836">MLSVFPSVPGNSPKTPSRSTCCLLKSGFTYWQYTPTMSSAPELIAIIGMAFKFPGGAETSQDFWDMLLHRRSAATELPKDRFDIDAHWQGHQGTKKLNTITPREGHFLTSDIHNLDAAFFSLAPDQVSSMDPQQRGLLETTYHAFENAGLTLSEISGTKTSVHVGCFTSDFATLQFQDAQNIPKYNSLGTAGSMLANRLSWFYDLRGESMYIDTACSSSLVALSKACQGLTSGESEMAVVGGSNIILIPEFSISLSNMSFLSPGGKSKSFDAAGDGYGRGEGIATLILQPLSKALAAKNPIRAIIRSVALNQDGYTSGGITQPSKDMQVRLIREAYSNAGLDMKHTRFFEAHGTGTAVGDPIEARAIGEAFFRARSKDDPIYVGAVKSNIGHLEGTSGLAAVIKTILALEHGIIPPNTNFEKLNPQIDADFFNMRFPTTPIPWPTVPGGPDIRRASINSFGFGGANAHVVLEAIEGYLQSIGYDEPLSHVTSSTLSQPAANGVNGYRRSEEEVANDHTNGRSAITEMTSDGTHPQKRKAIPEISGQNKRRALTTNGTHPQPNSVAIPDTKADSKNPPQELDPFTPTSFPKLLILTAADEEGITRQAAALSESTSLSSSSGAHMFPDIVHTLNTHRTIHPFKSFAVLPSPDLTTLPVSLSKPLKPSGNIKLGMVFTGQGAQWARMGIELLPWPLFSASIQRSSKYLNMLGCEWSLMQELFASSDKSRLNNPEFSQAITTAVQIALVDLMADFGVSEPTVVVVGHSSGEIAAAYCAGFLCHESAMRVSYFRGLLASKLARESESHWGMASIGIPTGQLPQELVELEKGSNAGTNLQINVSCINSPSNTTVSGPSEALDLLLAHLSSKDIFTRRLKVDVGYHSPQMEAVATEYLSYLSNLHPGSTGQKTTKVKMVSSVTTRFLSSEEACSGAYWVQNMVSPVRFTEAISLCCATAPSDDMPKLLDLSHKHTITTHGWLEIGPHSALQGPLRDIWRSLSRNDLCYVSTLVRNKPASTTMLSAAGELFCRGVPLNLSAVNPILAGSNPPRVVVDLPAYPFNHSTIHWSESARSRAARARRHPHHPLLGFPVLDFNPLDAKWRLVLKTDDLPWIADHRISGALWYPAAGMVVMAVEALKQLLSDQQQADFDIELRNVSFTSPIVITEGASEGTEVQISLLPATMGTAGGGGGGGRSGEREFKFRIFARRPDDSWDEVCDGIIAPVWEVRTTQGQAADEDAPFDEVLYKRHQAQSAYAHVVESCQGNSLDGGEMYRKLAEDSGLQYGPAFRLLDDIHYDRHSRAHAKVVPLEKPVMDVSKPYTIHPATLDVIFQLAIPALSQGRKDSLSTLVPSRLTRLWISREASSSDKQERTGAILTHADAKFTSKRSAAASMSAFSEHDMQLRVVVEDLEVTEASRDQNNQGANTEQGVRMLCHELDWKVDPALLSTDGMLEYCSQFRNSVEAEPEQWYLDVRRMLLGFASQALKAIGAGASSKHKGRIIPSMLRYAAWLQARLDEAASGSPKLLLPSTTELEELAARFESDGHRGLLLVLVARQLQDMLVGAIDPLQTLFAGEGQRYLTNFYEEGNMVGKAFPMLRAYLDVLVHKDPGLKFLEVGAGTGATTSMVLDMIANPENGGHRYGEYVFTDISSFFFSAAQERFQCCEDKMQYLTLDVENPDLAAQGFEGKQYDVLVAAHVVHATKDLVATLANVRKLLKPGGKLILVEMTTPHSPETGFVWGSLAGWWLGTESFRQNSGALIDEKRWDSVLREAGFSGTELVFRDWDSDVCHGWSVMISSAAAPMVSVDVHPATRRLPVTFIAEDGHTDGLQMRTAKRIQEALGSTCAAEVVLFDQIASADLGSRQCILLVDLDKSHLHAPEPEFFQFYQELIRTSRSILWVQTYNPEPADQQPPHWAMVEGFTRVFRSENPLLKIVTLTVQNNSVDTASTALADKIARHVITVLHAAESSLREGQEDEYLEVQGQLCINRLRQANYIDQHIFDRTRNPVRLRPFGAGPPLELTIRHPGLLDTIEWVEDKSAYVDLAPTQVEVQVRAIGVNFKDSLTLLGRVNNDKLGSECAGHITRVGCAVTCVKPGDAVAVGTLATYKSLVRVQEASVARIPGNMSLEEAAGIATAFCTAHHSLYNVARLQKGETILIHAAAGGTGQAAVQIAQHIGAEVYATVSSAPKRKLMMERYNIPADHIFSSRDDSFADGVLRMTGGQGVDVVLNSLAGKLLVASWEVIAEFGRFIEIGRKDIDTRGNLPMFPFRRNAMFAGIDLATLVDTDTGVILSSKRTKSNIANTMKEVFQMLENGILRPAYPVQTFPIDRAEEAFRLLVSGKSTGKIVLTTGPEDMVPVKESDDSNYRFSKQKTYVIAGGLGGIGRQIARWMARRGASNILLLSRSGAGQNPERLATVAELEARGVRLEYGVCDISNLESVQEALRLAAAKGMPPVKGCFQAAMVIRDRTFAGMTGEEWRESVQPKVQGSWNLHLALPKGMDFFVMLSSAVCIFGNAGQGNYAAGNTFLDQLARLRVARGEKAVAIDLGMVLDEGWVAEHKDIANRVLQFDHIMPISQPELFAMLDYYCNPDRVFASPTASQIVTGIELPALIERAGRQIPECLSRPLFRAMYQVPVGAWGEDQDENRKTSGSGVTQNFADIFRASDSLAEAGEAVAEALKVRLCKILGLDAADKTIQHAMDSFGVDSLIALEVRNWLAKEVRADMAVYEILGDVKLIDTGLTAARKSEFRRAEWELEKGKA</sequence>
<keyword evidence="7" id="KW-0012">Acyltransferase</keyword>
<dbReference type="InterPro" id="IPR042104">
    <property type="entry name" value="PKS_dehydratase_sf"/>
</dbReference>
<dbReference type="SUPFAM" id="SSF53901">
    <property type="entry name" value="Thiolase-like"/>
    <property type="match status" value="1"/>
</dbReference>
<feature type="active site" description="Proton acceptor; for dehydratase activity" evidence="8">
    <location>
        <position position="1111"/>
    </location>
</feature>
<dbReference type="Pfam" id="PF08240">
    <property type="entry name" value="ADH_N"/>
    <property type="match status" value="1"/>
</dbReference>
<dbReference type="InterPro" id="IPR036291">
    <property type="entry name" value="NAD(P)-bd_dom_sf"/>
</dbReference>
<keyword evidence="5" id="KW-0560">Oxidoreductase</keyword>
<dbReference type="Gene3D" id="3.40.366.10">
    <property type="entry name" value="Malonyl-Coenzyme A Acyl Carrier Protein, domain 2"/>
    <property type="match status" value="1"/>
</dbReference>
<dbReference type="InterPro" id="IPR006162">
    <property type="entry name" value="Ppantetheine_attach_site"/>
</dbReference>
<dbReference type="InterPro" id="IPR014031">
    <property type="entry name" value="Ketoacyl_synth_C"/>
</dbReference>
<proteinExistence type="predicted"/>
<dbReference type="Gene3D" id="3.40.47.10">
    <property type="match status" value="1"/>
</dbReference>
<dbReference type="SMART" id="SM00826">
    <property type="entry name" value="PKS_DH"/>
    <property type="match status" value="1"/>
</dbReference>
<protein>
    <recommendedName>
        <fullName evidence="14">Polyketide synthase</fullName>
    </recommendedName>
</protein>